<accession>A0ABN1TGC1</accession>
<gene>
    <name evidence="2" type="ORF">GCM10009576_099540</name>
</gene>
<keyword evidence="3" id="KW-1185">Reference proteome</keyword>
<sequence length="53" mass="5788">MRAVTSLVELRVLEGPNLYFPRKAANYYARSTGHMPPGLGADRFDPDAPEPAA</sequence>
<dbReference type="EMBL" id="BAAAIE010000643">
    <property type="protein sequence ID" value="GAA1077010.1"/>
    <property type="molecule type" value="Genomic_DNA"/>
</dbReference>
<reference evidence="2 3" key="1">
    <citation type="journal article" date="2019" name="Int. J. Syst. Evol. Microbiol.">
        <title>The Global Catalogue of Microorganisms (GCM) 10K type strain sequencing project: providing services to taxonomists for standard genome sequencing and annotation.</title>
        <authorList>
            <consortium name="The Broad Institute Genomics Platform"/>
            <consortium name="The Broad Institute Genome Sequencing Center for Infectious Disease"/>
            <person name="Wu L."/>
            <person name="Ma J."/>
        </authorList>
    </citation>
    <scope>NUCLEOTIDE SEQUENCE [LARGE SCALE GENOMIC DNA]</scope>
    <source>
        <strain evidence="2 3">JCM 11445</strain>
    </source>
</reference>
<name>A0ABN1TGC1_9ACTN</name>
<protein>
    <submittedName>
        <fullName evidence="2">Uncharacterized protein</fullName>
    </submittedName>
</protein>
<evidence type="ECO:0000256" key="1">
    <source>
        <dbReference type="SAM" id="MobiDB-lite"/>
    </source>
</evidence>
<dbReference type="Proteomes" id="UP001500033">
    <property type="component" value="Unassembled WGS sequence"/>
</dbReference>
<feature type="region of interest" description="Disordered" evidence="1">
    <location>
        <begin position="31"/>
        <end position="53"/>
    </location>
</feature>
<evidence type="ECO:0000313" key="2">
    <source>
        <dbReference type="EMBL" id="GAA1077010.1"/>
    </source>
</evidence>
<proteinExistence type="predicted"/>
<comment type="caution">
    <text evidence="2">The sequence shown here is derived from an EMBL/GenBank/DDBJ whole genome shotgun (WGS) entry which is preliminary data.</text>
</comment>
<organism evidence="2 3">
    <name type="scientific">Streptomyces rhizosphaericus</name>
    <dbReference type="NCBI Taxonomy" id="114699"/>
    <lineage>
        <taxon>Bacteria</taxon>
        <taxon>Bacillati</taxon>
        <taxon>Actinomycetota</taxon>
        <taxon>Actinomycetes</taxon>
        <taxon>Kitasatosporales</taxon>
        <taxon>Streptomycetaceae</taxon>
        <taxon>Streptomyces</taxon>
        <taxon>Streptomyces violaceusniger group</taxon>
    </lineage>
</organism>
<evidence type="ECO:0000313" key="3">
    <source>
        <dbReference type="Proteomes" id="UP001500033"/>
    </source>
</evidence>